<feature type="transmembrane region" description="Helical" evidence="5">
    <location>
        <begin position="408"/>
        <end position="426"/>
    </location>
</feature>
<proteinExistence type="predicted"/>
<dbReference type="CDD" id="cd17354">
    <property type="entry name" value="MFS_Mch1p_like"/>
    <property type="match status" value="1"/>
</dbReference>
<feature type="domain" description="NFD4 C-terminal" evidence="7">
    <location>
        <begin position="335"/>
        <end position="537"/>
    </location>
</feature>
<feature type="transmembrane region" description="Helical" evidence="5">
    <location>
        <begin position="178"/>
        <end position="199"/>
    </location>
</feature>
<feature type="transmembrane region" description="Helical" evidence="5">
    <location>
        <begin position="112"/>
        <end position="132"/>
    </location>
</feature>
<evidence type="ECO:0000313" key="8">
    <source>
        <dbReference type="EMBL" id="SPC95037.1"/>
    </source>
</evidence>
<evidence type="ECO:0000256" key="2">
    <source>
        <dbReference type="ARBA" id="ARBA00022692"/>
    </source>
</evidence>
<feature type="domain" description="Nodulin-like" evidence="6">
    <location>
        <begin position="9"/>
        <end position="261"/>
    </location>
</feature>
<name>A0A2N9FWN5_FAGSY</name>
<feature type="transmembrane region" description="Helical" evidence="5">
    <location>
        <begin position="458"/>
        <end position="482"/>
    </location>
</feature>
<dbReference type="PANTHER" id="PTHR21576">
    <property type="entry name" value="UNCHARACTERIZED NODULIN-LIKE PROTEIN"/>
    <property type="match status" value="1"/>
</dbReference>
<sequence length="551" mass="60584">MERVELDTKWVSTVAGIWIQCTSGSLYTFSIYSSILKSTQAYDQSTLDTVSVFKDVGANAGILSGLLYSSATSNHHRLTGPWLVHLAGAAQCFLGYFLMWASVVGLIHRPPVPAMCLFMLVAAHAQSFFNTANVVTGVRNFRNYSGTIVGIMKGFLGLSGAILIQVYETIFTNKPTSYLLMLALLPTINTLLLMWFVRIHNTNEGDEKKHLDSFSLIALVIAAYLMAVIILENIFTFQLAIRVVAFVLLMLLLASPLCIAIRAHQRDSDRISQIAFIERDQLIDDSNQLDAEKIYVRQDSAGHHYLPSSTDQEMDSNDRRTLQAGENLNLLQAMLTVDFWILFLAMACGMGSGLATVNNISQIGGSLGYTSFETSTLVSLWSIWNFLGRFGAGYVSDYFLHLRGWARPLFMVITLATMCIGHVVIASGLPGALYAGSVLVGVCYGSQWSLMPTIASEIFGVVHMGTIFNTITIASPVGSYIFSVRVVGYIYDKEASAEGNTCTGTQCFMLSFLIMASATLLGSLAALGLYFRTKSFYNQVILRRLIHSLRD</sequence>
<feature type="transmembrane region" description="Helical" evidence="5">
    <location>
        <begin position="432"/>
        <end position="451"/>
    </location>
</feature>
<evidence type="ECO:0000256" key="3">
    <source>
        <dbReference type="ARBA" id="ARBA00022989"/>
    </source>
</evidence>
<dbReference type="InterPro" id="IPR010658">
    <property type="entry name" value="Nodulin-like"/>
</dbReference>
<dbReference type="Gene3D" id="1.20.1250.20">
    <property type="entry name" value="MFS general substrate transporter like domains"/>
    <property type="match status" value="1"/>
</dbReference>
<comment type="subcellular location">
    <subcellularLocation>
        <location evidence="1">Membrane</location>
        <topology evidence="1">Multi-pass membrane protein</topology>
    </subcellularLocation>
</comment>
<keyword evidence="2 5" id="KW-0812">Transmembrane</keyword>
<dbReference type="SUPFAM" id="SSF103473">
    <property type="entry name" value="MFS general substrate transporter"/>
    <property type="match status" value="2"/>
</dbReference>
<evidence type="ECO:0000259" key="6">
    <source>
        <dbReference type="Pfam" id="PF06813"/>
    </source>
</evidence>
<keyword evidence="4 5" id="KW-0472">Membrane</keyword>
<dbReference type="GO" id="GO:0016020">
    <property type="term" value="C:membrane"/>
    <property type="evidence" value="ECO:0007669"/>
    <property type="project" value="UniProtKB-SubCell"/>
</dbReference>
<feature type="transmembrane region" description="Helical" evidence="5">
    <location>
        <begin position="508"/>
        <end position="531"/>
    </location>
</feature>
<protein>
    <submittedName>
        <fullName evidence="8">Uncharacterized protein</fullName>
    </submittedName>
</protein>
<evidence type="ECO:0000256" key="5">
    <source>
        <dbReference type="SAM" id="Phobius"/>
    </source>
</evidence>
<organism evidence="8">
    <name type="scientific">Fagus sylvatica</name>
    <name type="common">Beechnut</name>
    <dbReference type="NCBI Taxonomy" id="28930"/>
    <lineage>
        <taxon>Eukaryota</taxon>
        <taxon>Viridiplantae</taxon>
        <taxon>Streptophyta</taxon>
        <taxon>Embryophyta</taxon>
        <taxon>Tracheophyta</taxon>
        <taxon>Spermatophyta</taxon>
        <taxon>Magnoliopsida</taxon>
        <taxon>eudicotyledons</taxon>
        <taxon>Gunneridae</taxon>
        <taxon>Pentapetalae</taxon>
        <taxon>rosids</taxon>
        <taxon>fabids</taxon>
        <taxon>Fagales</taxon>
        <taxon>Fagaceae</taxon>
        <taxon>Fagus</taxon>
    </lineage>
</organism>
<feature type="transmembrane region" description="Helical" evidence="5">
    <location>
        <begin position="82"/>
        <end position="106"/>
    </location>
</feature>
<gene>
    <name evidence="8" type="ORF">FSB_LOCUS22919</name>
</gene>
<feature type="transmembrane region" description="Helical" evidence="5">
    <location>
        <begin position="144"/>
        <end position="166"/>
    </location>
</feature>
<dbReference type="PANTHER" id="PTHR21576:SF133">
    <property type="entry name" value="NODULIN-LIKE DOMAIN-CONTAINING PROTEIN"/>
    <property type="match status" value="1"/>
</dbReference>
<accession>A0A2N9FWN5</accession>
<dbReference type="InterPro" id="IPR056555">
    <property type="entry name" value="NFD4_C"/>
</dbReference>
<keyword evidence="3 5" id="KW-1133">Transmembrane helix</keyword>
<feature type="transmembrane region" description="Helical" evidence="5">
    <location>
        <begin position="211"/>
        <end position="231"/>
    </location>
</feature>
<feature type="transmembrane region" description="Helical" evidence="5">
    <location>
        <begin position="237"/>
        <end position="261"/>
    </location>
</feature>
<evidence type="ECO:0000259" key="7">
    <source>
        <dbReference type="Pfam" id="PF23262"/>
    </source>
</evidence>
<dbReference type="AlphaFoldDB" id="A0A2N9FWN5"/>
<dbReference type="EMBL" id="OIVN01001535">
    <property type="protein sequence ID" value="SPC95037.1"/>
    <property type="molecule type" value="Genomic_DNA"/>
</dbReference>
<dbReference type="Pfam" id="PF06813">
    <property type="entry name" value="Nodulin-like"/>
    <property type="match status" value="1"/>
</dbReference>
<evidence type="ECO:0000256" key="1">
    <source>
        <dbReference type="ARBA" id="ARBA00004141"/>
    </source>
</evidence>
<dbReference type="Pfam" id="PF23262">
    <property type="entry name" value="NFD4_C"/>
    <property type="match status" value="1"/>
</dbReference>
<feature type="transmembrane region" description="Helical" evidence="5">
    <location>
        <begin position="339"/>
        <end position="357"/>
    </location>
</feature>
<reference evidence="8" key="1">
    <citation type="submission" date="2018-02" db="EMBL/GenBank/DDBJ databases">
        <authorList>
            <person name="Cohen D.B."/>
            <person name="Kent A.D."/>
        </authorList>
    </citation>
    <scope>NUCLEOTIDE SEQUENCE</scope>
</reference>
<dbReference type="InterPro" id="IPR036259">
    <property type="entry name" value="MFS_trans_sf"/>
</dbReference>
<evidence type="ECO:0000256" key="4">
    <source>
        <dbReference type="ARBA" id="ARBA00023136"/>
    </source>
</evidence>